<comment type="caution">
    <text evidence="1">The sequence shown here is derived from an EMBL/GenBank/DDBJ whole genome shotgun (WGS) entry which is preliminary data.</text>
</comment>
<dbReference type="PROSITE" id="PS51257">
    <property type="entry name" value="PROKAR_LIPOPROTEIN"/>
    <property type="match status" value="1"/>
</dbReference>
<reference evidence="1" key="1">
    <citation type="journal article" date="2021" name="Open Biol.">
        <title>Shared evolutionary footprints suggest mitochondrial oxidative damage underlies multiple complex I losses in fungi.</title>
        <authorList>
            <person name="Schikora-Tamarit M.A."/>
            <person name="Marcet-Houben M."/>
            <person name="Nosek J."/>
            <person name="Gabaldon T."/>
        </authorList>
    </citation>
    <scope>NUCLEOTIDE SEQUENCE</scope>
    <source>
        <strain evidence="1">NCAIM Y.01608</strain>
    </source>
</reference>
<gene>
    <name evidence="1" type="ORF">OGATHE_000065</name>
</gene>
<dbReference type="EMBL" id="JAEUBD010000013">
    <property type="protein sequence ID" value="KAH3678796.1"/>
    <property type="molecule type" value="Genomic_DNA"/>
</dbReference>
<accession>A0A9P8THA2</accession>
<reference evidence="1" key="2">
    <citation type="submission" date="2021-01" db="EMBL/GenBank/DDBJ databases">
        <authorList>
            <person name="Schikora-Tamarit M.A."/>
        </authorList>
    </citation>
    <scope>NUCLEOTIDE SEQUENCE</scope>
    <source>
        <strain evidence="1">NCAIM Y.01608</strain>
    </source>
</reference>
<organism evidence="1 2">
    <name type="scientific">Ogataea polymorpha</name>
    <dbReference type="NCBI Taxonomy" id="460523"/>
    <lineage>
        <taxon>Eukaryota</taxon>
        <taxon>Fungi</taxon>
        <taxon>Dikarya</taxon>
        <taxon>Ascomycota</taxon>
        <taxon>Saccharomycotina</taxon>
        <taxon>Pichiomycetes</taxon>
        <taxon>Pichiales</taxon>
        <taxon>Pichiaceae</taxon>
        <taxon>Ogataea</taxon>
    </lineage>
</organism>
<dbReference type="AlphaFoldDB" id="A0A9P8THA2"/>
<keyword evidence="2" id="KW-1185">Reference proteome</keyword>
<name>A0A9P8THA2_9ASCO</name>
<evidence type="ECO:0000313" key="1">
    <source>
        <dbReference type="EMBL" id="KAH3678796.1"/>
    </source>
</evidence>
<evidence type="ECO:0000313" key="2">
    <source>
        <dbReference type="Proteomes" id="UP000788993"/>
    </source>
</evidence>
<proteinExistence type="predicted"/>
<sequence>MPTTRAVGITFWSSPWAATACSASSRRSWSEMTTSSSSSSPTSLLLIVSSSMISVDGFFHLLFGNSSTTTVSPLKLRFKFSLPKTSSGLGIDGTEMEPSRKLYDEMLIVPWYRVPFLIPPIRRAGE</sequence>
<protein>
    <submittedName>
        <fullName evidence="1">Uncharacterized protein</fullName>
    </submittedName>
</protein>
<dbReference type="Proteomes" id="UP000788993">
    <property type="component" value="Unassembled WGS sequence"/>
</dbReference>